<sequence length="220" mass="24229">MRYMKQRQQLVDFGKKMMTEGLTTGTGGNLSIVVPDEAAMLITPSGIAYNETKIEDIVLMDLFGNVLEGECKPSSEYHMHAIFYQNNPEIKSVVHTHSDYATAVACLQQDIEPFHYIIASVGDLVRCSGYQTFGTQALAEEAYRVMGNNKGILLGNHGVLAVGNSCSEAFSVAKDIEFLAKLKIRAQSIGRPVLLSPEDIAITQEKFANYGQPKKEFSKL</sequence>
<dbReference type="InterPro" id="IPR001303">
    <property type="entry name" value="Aldolase_II/adducin_N"/>
</dbReference>
<dbReference type="Proteomes" id="UP000774130">
    <property type="component" value="Unassembled WGS sequence"/>
</dbReference>
<evidence type="ECO:0000256" key="1">
    <source>
        <dbReference type="ARBA" id="ARBA00022723"/>
    </source>
</evidence>
<dbReference type="PANTHER" id="PTHR22789">
    <property type="entry name" value="FUCULOSE PHOSPHATE ALDOLASE"/>
    <property type="match status" value="1"/>
</dbReference>
<dbReference type="EMBL" id="JAHUZB010000003">
    <property type="protein sequence ID" value="MBV7390774.1"/>
    <property type="molecule type" value="Genomic_DNA"/>
</dbReference>
<dbReference type="PANTHER" id="PTHR22789:SF0">
    <property type="entry name" value="3-OXO-TETRONATE 4-PHOSPHATE DECARBOXYLASE-RELATED"/>
    <property type="match status" value="1"/>
</dbReference>
<organism evidence="4 5">
    <name type="scientific">Enterococcus alishanensis</name>
    <dbReference type="NCBI Taxonomy" id="1303817"/>
    <lineage>
        <taxon>Bacteria</taxon>
        <taxon>Bacillati</taxon>
        <taxon>Bacillota</taxon>
        <taxon>Bacilli</taxon>
        <taxon>Lactobacillales</taxon>
        <taxon>Enterococcaceae</taxon>
        <taxon>Enterococcus</taxon>
    </lineage>
</organism>
<feature type="domain" description="Class II aldolase/adducin N-terminal" evidence="3">
    <location>
        <begin position="8"/>
        <end position="184"/>
    </location>
</feature>
<reference evidence="4 5" key="1">
    <citation type="submission" date="2021-06" db="EMBL/GenBank/DDBJ databases">
        <title>Enterococcus alishanensis sp. nov., a novel lactic acid bacterium isolated from fresh coffee beans.</title>
        <authorList>
            <person name="Chen Y.-S."/>
        </authorList>
    </citation>
    <scope>NUCLEOTIDE SEQUENCE [LARGE SCALE GENOMIC DNA]</scope>
    <source>
        <strain evidence="4 5">ALS3</strain>
    </source>
</reference>
<dbReference type="Pfam" id="PF00596">
    <property type="entry name" value="Aldolase_II"/>
    <property type="match status" value="1"/>
</dbReference>
<proteinExistence type="predicted"/>
<evidence type="ECO:0000259" key="3">
    <source>
        <dbReference type="SMART" id="SM01007"/>
    </source>
</evidence>
<comment type="caution">
    <text evidence="4">The sequence shown here is derived from an EMBL/GenBank/DDBJ whole genome shotgun (WGS) entry which is preliminary data.</text>
</comment>
<keyword evidence="2" id="KW-0456">Lyase</keyword>
<keyword evidence="1" id="KW-0479">Metal-binding</keyword>
<protein>
    <submittedName>
        <fullName evidence="4">Class II aldolase/adducin family protein</fullName>
    </submittedName>
</protein>
<dbReference type="InterPro" id="IPR050197">
    <property type="entry name" value="Aldolase_class_II_sugar_metab"/>
</dbReference>
<evidence type="ECO:0000256" key="2">
    <source>
        <dbReference type="ARBA" id="ARBA00023239"/>
    </source>
</evidence>
<evidence type="ECO:0000313" key="4">
    <source>
        <dbReference type="EMBL" id="MBV7390774.1"/>
    </source>
</evidence>
<name>A0ABS6TD59_9ENTE</name>
<evidence type="ECO:0000313" key="5">
    <source>
        <dbReference type="Proteomes" id="UP000774130"/>
    </source>
</evidence>
<keyword evidence="5" id="KW-1185">Reference proteome</keyword>
<dbReference type="SMART" id="SM01007">
    <property type="entry name" value="Aldolase_II"/>
    <property type="match status" value="1"/>
</dbReference>
<accession>A0ABS6TD59</accession>
<gene>
    <name evidence="4" type="ORF">KUA55_08790</name>
</gene>